<evidence type="ECO:0000259" key="18">
    <source>
        <dbReference type="PROSITE" id="PS51217"/>
    </source>
</evidence>
<dbReference type="InterPro" id="IPR000212">
    <property type="entry name" value="DNA_helicase_UvrD/REP"/>
</dbReference>
<evidence type="ECO:0000256" key="16">
    <source>
        <dbReference type="SAM" id="MobiDB-lite"/>
    </source>
</evidence>
<evidence type="ECO:0000256" key="2">
    <source>
        <dbReference type="ARBA" id="ARBA00022741"/>
    </source>
</evidence>
<keyword evidence="2 14" id="KW-0547">Nucleotide-binding</keyword>
<keyword evidence="6" id="KW-0269">Exonuclease</keyword>
<sequence>MCLLPGDELREEDREVSGIDLSKLNDEQRKIVTTLDEPLFVEAGAGSGKTFTLTRRVAWALTPGSGADGAPFLDDLSQVLVITFTNAAAQEIRERVRSTLRAAGMREQALQVDSAWISTIHGMCSRILRRHAFELGLDPKFKIAEENDAEAIQSRALEEVVGAAYRDRDGNPALREAFEEYQLGSRLQGGYCGLMGVVQDVRAAARAVPDGYEGLTFPQADDVSEVMSRLTEEMESLAAQKLTAKAFEKVAPSLEVLRSFMELAPGRRTAPAAASALASVTLPRSFGKEAKEQGELAKAALAEARACVLLARPRAWVEDIVGLARKVDERVAELERQAGVLSNDELVSLALRAVRDNEAIARDYAGRFRLVMVDEFQDTDATQLELIGLLAGRDARHLATVGDAQQSIYRFRGADVGVFRGRGEELPPEQHVRLAVNYRSHADVLSLVDRACGGDAGVLADFMHLDPNPERDDKYRARDLPRIDVEVTRGVGTQGRVGAQQAKVAAAALADRLAEYAAHGERPGDMALLLGTTTKAALYIDAIRERGLECVVTGGSTFTKAPEVSAMAKLLHVLANPKDTQSGLFPLLTSEMFMLDASDLLQLGTRAQRALDAPTMRKIDRGIETMEFFHGAAPSRRLAHAHDVLARARLATRRMPVADVCMQVVRESGWLSRLEAEGAAGVAREANVLAAVGYIRDLTDGMGLGPARAAKEFDLWLEMSRIPPASLAGGRMESVRVMTIHASKGLEFPVTAVAECWGQRPESGKLKTLASGRGSVCVLAPQDAIKDLERIQETDRPSNLAEWMRHAKAANDEAAAAEKSRLLYVALTRAREALIVGCNVAAKKDGMNPALACGFLDALLPGGVPAAGEHQFGYGGTEPGRLRVIDVAKADGGITVDSAGSLAGVDGALAAEPEAVEGAAAGEPASFDIYAVEDDPMAGRVDVWRPREGVFSFSSAHEQMAERFARGEPDSGSDASGSDARPLPVRIPTRAERAAEQEGAPVTTDEDRATNFGSAFHELAQCLVEVGEGLDDPYEATLPEGRFDATCDLWRLSARNRVRLRTALERWRTSRLRREALAHGRVRAEVPFFSPADSEFGEYVEGAIDLLATDEGADSAFLVDYKTGDRGLSAEQVRARHEMQANFYASVLMGQGFASVDCRFVCVELADSDDPDEPHSVAYRFDAGNPPRM</sequence>
<evidence type="ECO:0000256" key="9">
    <source>
        <dbReference type="ARBA" id="ARBA00023204"/>
    </source>
</evidence>
<keyword evidence="8" id="KW-0238">DNA-binding</keyword>
<protein>
    <recommendedName>
        <fullName evidence="12">DNA 3'-5' helicase</fullName>
        <ecNumber evidence="12">5.6.2.4</ecNumber>
    </recommendedName>
</protein>
<evidence type="ECO:0000313" key="20">
    <source>
        <dbReference type="Proteomes" id="UP000434342"/>
    </source>
</evidence>
<keyword evidence="3" id="KW-0227">DNA damage</keyword>
<dbReference type="Gene3D" id="3.40.50.300">
    <property type="entry name" value="P-loop containing nucleotide triphosphate hydrolases"/>
    <property type="match status" value="3"/>
</dbReference>
<evidence type="ECO:0000256" key="1">
    <source>
        <dbReference type="ARBA" id="ARBA00022722"/>
    </source>
</evidence>
<feature type="binding site" evidence="14">
    <location>
        <begin position="43"/>
        <end position="50"/>
    </location>
    <ligand>
        <name>ATP</name>
        <dbReference type="ChEBI" id="CHEBI:30616"/>
    </ligand>
</feature>
<dbReference type="Pfam" id="PF00580">
    <property type="entry name" value="UvrD-helicase"/>
    <property type="match status" value="1"/>
</dbReference>
<dbReference type="GO" id="GO:0003677">
    <property type="term" value="F:DNA binding"/>
    <property type="evidence" value="ECO:0007669"/>
    <property type="project" value="UniProtKB-KW"/>
</dbReference>
<feature type="domain" description="UvrD-like helicase ATP-binding" evidence="17">
    <location>
        <begin position="22"/>
        <end position="441"/>
    </location>
</feature>
<feature type="domain" description="UvrD-like helicase C-terminal" evidence="18">
    <location>
        <begin position="455"/>
        <end position="745"/>
    </location>
</feature>
<dbReference type="GO" id="GO:0043138">
    <property type="term" value="F:3'-5' DNA helicase activity"/>
    <property type="evidence" value="ECO:0007669"/>
    <property type="project" value="UniProtKB-EC"/>
</dbReference>
<evidence type="ECO:0000313" key="19">
    <source>
        <dbReference type="EMBL" id="MST59840.1"/>
    </source>
</evidence>
<evidence type="ECO:0000259" key="17">
    <source>
        <dbReference type="PROSITE" id="PS51198"/>
    </source>
</evidence>
<evidence type="ECO:0000256" key="5">
    <source>
        <dbReference type="ARBA" id="ARBA00022806"/>
    </source>
</evidence>
<evidence type="ECO:0000256" key="13">
    <source>
        <dbReference type="ARBA" id="ARBA00048988"/>
    </source>
</evidence>
<dbReference type="PROSITE" id="PS51217">
    <property type="entry name" value="UVRD_HELICASE_CTER"/>
    <property type="match status" value="1"/>
</dbReference>
<dbReference type="Gene3D" id="1.10.486.10">
    <property type="entry name" value="PCRA, domain 4"/>
    <property type="match status" value="1"/>
</dbReference>
<comment type="catalytic activity">
    <reaction evidence="13">
        <text>ATP + H2O = ADP + phosphate + H(+)</text>
        <dbReference type="Rhea" id="RHEA:13065"/>
        <dbReference type="ChEBI" id="CHEBI:15377"/>
        <dbReference type="ChEBI" id="CHEBI:15378"/>
        <dbReference type="ChEBI" id="CHEBI:30616"/>
        <dbReference type="ChEBI" id="CHEBI:43474"/>
        <dbReference type="ChEBI" id="CHEBI:456216"/>
        <dbReference type="EC" id="5.6.2.4"/>
    </reaction>
</comment>
<dbReference type="EC" id="5.6.2.4" evidence="12"/>
<proteinExistence type="predicted"/>
<keyword evidence="15" id="KW-0175">Coiled coil</keyword>
<dbReference type="InterPro" id="IPR011604">
    <property type="entry name" value="PDDEXK-like_dom_sf"/>
</dbReference>
<gene>
    <name evidence="19" type="ORF">FYJ69_02775</name>
</gene>
<comment type="catalytic activity">
    <reaction evidence="11">
        <text>Couples ATP hydrolysis with the unwinding of duplex DNA by translocating in the 3'-5' direction.</text>
        <dbReference type="EC" id="5.6.2.4"/>
    </reaction>
</comment>
<organism evidence="19 20">
    <name type="scientific">Parafannyhessea umbonata</name>
    <dbReference type="NCBI Taxonomy" id="604330"/>
    <lineage>
        <taxon>Bacteria</taxon>
        <taxon>Bacillati</taxon>
        <taxon>Actinomycetota</taxon>
        <taxon>Coriobacteriia</taxon>
        <taxon>Coriobacteriales</taxon>
        <taxon>Atopobiaceae</taxon>
        <taxon>Parafannyhessea</taxon>
    </lineage>
</organism>
<dbReference type="GO" id="GO:0033202">
    <property type="term" value="C:DNA helicase complex"/>
    <property type="evidence" value="ECO:0007669"/>
    <property type="project" value="TreeGrafter"/>
</dbReference>
<evidence type="ECO:0000256" key="4">
    <source>
        <dbReference type="ARBA" id="ARBA00022801"/>
    </source>
</evidence>
<dbReference type="GO" id="GO:0000725">
    <property type="term" value="P:recombinational repair"/>
    <property type="evidence" value="ECO:0007669"/>
    <property type="project" value="TreeGrafter"/>
</dbReference>
<evidence type="ECO:0000256" key="8">
    <source>
        <dbReference type="ARBA" id="ARBA00023125"/>
    </source>
</evidence>
<evidence type="ECO:0000256" key="6">
    <source>
        <dbReference type="ARBA" id="ARBA00022839"/>
    </source>
</evidence>
<comment type="caution">
    <text evidence="19">The sequence shown here is derived from an EMBL/GenBank/DDBJ whole genome shotgun (WGS) entry which is preliminary data.</text>
</comment>
<feature type="region of interest" description="Disordered" evidence="16">
    <location>
        <begin position="963"/>
        <end position="984"/>
    </location>
</feature>
<dbReference type="Gene3D" id="3.90.320.10">
    <property type="match status" value="1"/>
</dbReference>
<keyword evidence="5 14" id="KW-0347">Helicase</keyword>
<keyword evidence="7 14" id="KW-0067">ATP-binding</keyword>
<feature type="coiled-coil region" evidence="15">
    <location>
        <begin position="317"/>
        <end position="344"/>
    </location>
</feature>
<dbReference type="GO" id="GO:0005829">
    <property type="term" value="C:cytosol"/>
    <property type="evidence" value="ECO:0007669"/>
    <property type="project" value="TreeGrafter"/>
</dbReference>
<evidence type="ECO:0000256" key="7">
    <source>
        <dbReference type="ARBA" id="ARBA00022840"/>
    </source>
</evidence>
<dbReference type="EMBL" id="VUND01000001">
    <property type="protein sequence ID" value="MST59840.1"/>
    <property type="molecule type" value="Genomic_DNA"/>
</dbReference>
<keyword evidence="1" id="KW-0540">Nuclease</keyword>
<evidence type="ECO:0000256" key="14">
    <source>
        <dbReference type="PROSITE-ProRule" id="PRU00560"/>
    </source>
</evidence>
<dbReference type="AlphaFoldDB" id="A0A6N7WT27"/>
<dbReference type="GO" id="GO:0004527">
    <property type="term" value="F:exonuclease activity"/>
    <property type="evidence" value="ECO:0007669"/>
    <property type="project" value="UniProtKB-KW"/>
</dbReference>
<dbReference type="Pfam" id="PF13361">
    <property type="entry name" value="UvrD_C"/>
    <property type="match status" value="1"/>
</dbReference>
<evidence type="ECO:0000256" key="15">
    <source>
        <dbReference type="SAM" id="Coils"/>
    </source>
</evidence>
<evidence type="ECO:0000256" key="10">
    <source>
        <dbReference type="ARBA" id="ARBA00023235"/>
    </source>
</evidence>
<dbReference type="Proteomes" id="UP000434342">
    <property type="component" value="Unassembled WGS sequence"/>
</dbReference>
<dbReference type="CDD" id="cd17932">
    <property type="entry name" value="DEXQc_UvrD"/>
    <property type="match status" value="1"/>
</dbReference>
<reference evidence="19 20" key="1">
    <citation type="submission" date="2019-08" db="EMBL/GenBank/DDBJ databases">
        <title>In-depth cultivation of the pig gut microbiome towards novel bacterial diversity and tailored functional studies.</title>
        <authorList>
            <person name="Wylensek D."/>
            <person name="Hitch T.C.A."/>
            <person name="Clavel T."/>
        </authorList>
    </citation>
    <scope>NUCLEOTIDE SEQUENCE [LARGE SCALE GENOMIC DNA]</scope>
    <source>
        <strain evidence="19 20">WB01_CNA04</strain>
    </source>
</reference>
<dbReference type="InterPro" id="IPR014016">
    <property type="entry name" value="UvrD-like_ATP-bd"/>
</dbReference>
<dbReference type="InterPro" id="IPR014017">
    <property type="entry name" value="DNA_helicase_UvrD-like_C"/>
</dbReference>
<evidence type="ECO:0000256" key="3">
    <source>
        <dbReference type="ARBA" id="ARBA00022763"/>
    </source>
</evidence>
<keyword evidence="9" id="KW-0234">DNA repair</keyword>
<dbReference type="InterPro" id="IPR038726">
    <property type="entry name" value="PDDEXK_AddAB-type"/>
</dbReference>
<dbReference type="PROSITE" id="PS51198">
    <property type="entry name" value="UVRD_HELICASE_ATP_BIND"/>
    <property type="match status" value="1"/>
</dbReference>
<dbReference type="GO" id="GO:0005524">
    <property type="term" value="F:ATP binding"/>
    <property type="evidence" value="ECO:0007669"/>
    <property type="project" value="UniProtKB-UniRule"/>
</dbReference>
<name>A0A6N7WT27_9ACTN</name>
<keyword evidence="4 14" id="KW-0378">Hydrolase</keyword>
<accession>A0A6N7WT27</accession>
<dbReference type="InterPro" id="IPR027417">
    <property type="entry name" value="P-loop_NTPase"/>
</dbReference>
<keyword evidence="10" id="KW-0413">Isomerase</keyword>
<dbReference type="SUPFAM" id="SSF52540">
    <property type="entry name" value="P-loop containing nucleoside triphosphate hydrolases"/>
    <property type="match status" value="1"/>
</dbReference>
<dbReference type="PANTHER" id="PTHR11070">
    <property type="entry name" value="UVRD / RECB / PCRA DNA HELICASE FAMILY MEMBER"/>
    <property type="match status" value="1"/>
</dbReference>
<dbReference type="PANTHER" id="PTHR11070:SF2">
    <property type="entry name" value="ATP-DEPENDENT DNA HELICASE SRS2"/>
    <property type="match status" value="1"/>
</dbReference>
<evidence type="ECO:0000256" key="11">
    <source>
        <dbReference type="ARBA" id="ARBA00034617"/>
    </source>
</evidence>
<evidence type="ECO:0000256" key="12">
    <source>
        <dbReference type="ARBA" id="ARBA00034808"/>
    </source>
</evidence>
<feature type="compositionally biased region" description="Low complexity" evidence="16">
    <location>
        <begin position="970"/>
        <end position="980"/>
    </location>
</feature>
<dbReference type="Pfam" id="PF12705">
    <property type="entry name" value="PDDEXK_1"/>
    <property type="match status" value="1"/>
</dbReference>